<feature type="domain" description="AMP-dependent synthetase/ligase" evidence="1">
    <location>
        <begin position="31"/>
        <end position="382"/>
    </location>
</feature>
<keyword evidence="5" id="KW-1185">Reference proteome</keyword>
<dbReference type="EMBL" id="LAXI01000003">
    <property type="protein sequence ID" value="KRS18657.1"/>
    <property type="molecule type" value="Genomic_DNA"/>
</dbReference>
<accession>A0A0T5PC82</accession>
<dbReference type="InterPro" id="IPR045851">
    <property type="entry name" value="AMP-bd_C_sf"/>
</dbReference>
<dbReference type="AlphaFoldDB" id="A0A0T5PC82"/>
<dbReference type="PATRIC" id="fig|540747.5.peg.3929"/>
<reference evidence="3 5" key="1">
    <citation type="submission" date="2015-04" db="EMBL/GenBank/DDBJ databases">
        <title>The draft genome sequence of Roseovarius indicus B108T.</title>
        <authorList>
            <person name="Li G."/>
            <person name="Lai Q."/>
            <person name="Shao Z."/>
            <person name="Yan P."/>
        </authorList>
    </citation>
    <scope>NUCLEOTIDE SEQUENCE [LARGE SCALE GENOMIC DNA]</scope>
    <source>
        <strain evidence="3 5">B108</strain>
    </source>
</reference>
<dbReference type="InterPro" id="IPR042099">
    <property type="entry name" value="ANL_N_sf"/>
</dbReference>
<reference evidence="4 6" key="2">
    <citation type="submission" date="2018-08" db="EMBL/GenBank/DDBJ databases">
        <title>Genetic Globetrotter - A new plasmid hitch-hiking vast phylogenetic and geographic distances.</title>
        <authorList>
            <person name="Vollmers J."/>
            <person name="Petersen J."/>
        </authorList>
    </citation>
    <scope>NUCLEOTIDE SEQUENCE [LARGE SCALE GENOMIC DNA]</scope>
    <source>
        <strain evidence="4 6">DSM 26383</strain>
    </source>
</reference>
<dbReference type="GO" id="GO:0004467">
    <property type="term" value="F:long-chain fatty acid-CoA ligase activity"/>
    <property type="evidence" value="ECO:0007669"/>
    <property type="project" value="UniProtKB-EC"/>
</dbReference>
<dbReference type="PANTHER" id="PTHR43767:SF1">
    <property type="entry name" value="NONRIBOSOMAL PEPTIDE SYNTHASE PES1 (EUROFUNG)-RELATED"/>
    <property type="match status" value="1"/>
</dbReference>
<evidence type="ECO:0000259" key="1">
    <source>
        <dbReference type="Pfam" id="PF00501"/>
    </source>
</evidence>
<dbReference type="PROSITE" id="PS00455">
    <property type="entry name" value="AMP_BINDING"/>
    <property type="match status" value="1"/>
</dbReference>
<evidence type="ECO:0000313" key="5">
    <source>
        <dbReference type="Proteomes" id="UP000051401"/>
    </source>
</evidence>
<organism evidence="3 5">
    <name type="scientific">Roseovarius indicus</name>
    <dbReference type="NCBI Taxonomy" id="540747"/>
    <lineage>
        <taxon>Bacteria</taxon>
        <taxon>Pseudomonadati</taxon>
        <taxon>Pseudomonadota</taxon>
        <taxon>Alphaproteobacteria</taxon>
        <taxon>Rhodobacterales</taxon>
        <taxon>Roseobacteraceae</taxon>
        <taxon>Roseovarius</taxon>
    </lineage>
</organism>
<feature type="domain" description="AMP-binding enzyme C-terminal" evidence="2">
    <location>
        <begin position="433"/>
        <end position="513"/>
    </location>
</feature>
<dbReference type="InterPro" id="IPR025110">
    <property type="entry name" value="AMP-bd_C"/>
</dbReference>
<dbReference type="Pfam" id="PF13193">
    <property type="entry name" value="AMP-binding_C"/>
    <property type="match status" value="1"/>
</dbReference>
<dbReference type="InterPro" id="IPR050237">
    <property type="entry name" value="ATP-dep_AMP-bd_enzyme"/>
</dbReference>
<dbReference type="InterPro" id="IPR000873">
    <property type="entry name" value="AMP-dep_synth/lig_dom"/>
</dbReference>
<proteinExistence type="predicted"/>
<dbReference type="InterPro" id="IPR020845">
    <property type="entry name" value="AMP-binding_CS"/>
</dbReference>
<evidence type="ECO:0000259" key="2">
    <source>
        <dbReference type="Pfam" id="PF13193"/>
    </source>
</evidence>
<dbReference type="Proteomes" id="UP000325785">
    <property type="component" value="Chromosome"/>
</dbReference>
<sequence>MTDAIKAQVAADRLRMESRPLGETIPGLMFDAAADAPDEIAIAVLDETLTLTYRATADWVRKLAIELQARGVTSGDVVGVMLRNGPEFPIAWMAITALGAVMIPVNTSYTTREVRFVLSKGGASHLIIEEELHEELDDGEPLLDGTLLSIALATADTLLFEGLVASDAVADPDFTPVATQFDLSNIQFTSGSTGMPKGCRQTHRFWLEVALFIAEAYQPIHKRILVNQSLFYMDPQFMFLAAVRNRGTAFIARRQSSSRFFDWVADNGIEFMFLPEFVYKQEGWRGKDLSKVRRAMVFGWGRENHVEAEGALGFPLREGFGMTEIGIAAYLPENAREMLGSRSCGLPAPYRELKVMRSLEEEADPGESGELWVRGPGVITAYHDNPEANENSFQDGWFRTGDLAVQDAQGFYYYVGRLKDMIRRSGENIAAQEIEAVLRTAPGIFEASVVPVKDLARGEEVKAFVTCLPGVDLRSDQAALEAVYKTCAANLAPFKVPRFIEQIDVFPRTGSNKIAKKELVSSRMSVVSEHYDRTARDWVQQS</sequence>
<gene>
    <name evidence="4" type="primary">lcfB_8</name>
    <name evidence="4" type="ORF">RIdsm_01488</name>
    <name evidence="3" type="ORF">XM52_07780</name>
</gene>
<dbReference type="SUPFAM" id="SSF56801">
    <property type="entry name" value="Acetyl-CoA synthetase-like"/>
    <property type="match status" value="1"/>
</dbReference>
<dbReference type="PANTHER" id="PTHR43767">
    <property type="entry name" value="LONG-CHAIN-FATTY-ACID--COA LIGASE"/>
    <property type="match status" value="1"/>
</dbReference>
<dbReference type="Gene3D" id="3.30.300.30">
    <property type="match status" value="1"/>
</dbReference>
<dbReference type="EC" id="6.2.1.3" evidence="4"/>
<dbReference type="KEGG" id="rid:RIdsm_01488"/>
<dbReference type="Proteomes" id="UP000051401">
    <property type="component" value="Unassembled WGS sequence"/>
</dbReference>
<name>A0A0T5PC82_9RHOB</name>
<evidence type="ECO:0000313" key="3">
    <source>
        <dbReference type="EMBL" id="KRS18657.1"/>
    </source>
</evidence>
<dbReference type="Pfam" id="PF00501">
    <property type="entry name" value="AMP-binding"/>
    <property type="match status" value="1"/>
</dbReference>
<dbReference type="RefSeq" id="WP_057814977.1">
    <property type="nucleotide sequence ID" value="NZ_CP031598.1"/>
</dbReference>
<dbReference type="Gene3D" id="3.40.50.12780">
    <property type="entry name" value="N-terminal domain of ligase-like"/>
    <property type="match status" value="1"/>
</dbReference>
<protein>
    <submittedName>
        <fullName evidence="4">Long-chain-fatty-acid--CoA ligase</fullName>
        <ecNumber evidence="4">6.2.1.3</ecNumber>
    </submittedName>
</protein>
<evidence type="ECO:0000313" key="6">
    <source>
        <dbReference type="Proteomes" id="UP000325785"/>
    </source>
</evidence>
<dbReference type="OrthoDB" id="7315605at2"/>
<dbReference type="STRING" id="540747.SAMN04488031_10458"/>
<keyword evidence="4" id="KW-0436">Ligase</keyword>
<evidence type="ECO:0000313" key="4">
    <source>
        <dbReference type="EMBL" id="QEW25701.1"/>
    </source>
</evidence>
<dbReference type="EMBL" id="CP031598">
    <property type="protein sequence ID" value="QEW25701.1"/>
    <property type="molecule type" value="Genomic_DNA"/>
</dbReference>